<evidence type="ECO:0000256" key="1">
    <source>
        <dbReference type="ARBA" id="ARBA00001970"/>
    </source>
</evidence>
<name>A0ABU1WN44_9BURK</name>
<sequence length="485" mass="53453">MKHPDVQALVYASFAQLRHCRYLLLRIRDADAARAWLRQPEVLGLVKGGADLRREDAQDEALSVAFTHAGLLAMGLEEDHDFPFPTAFREGMNQPDRARALADRSVDEWAWGDLGGDVRQHVQVLLAHFRKEAFEAESGPLSLPALERGGLEVVRMVKTCPSYIRNDGEGTQLFEPFGFRDGLSQPVLRSTADDSRMQRKRREKVGGDLAEDSVVADGEFILGWPNEYGDPAYAPDDARWRAARLEGAPPQRFATHGSYLAVRHIRQHVDRFKAFAAAHPAPDATTPSLVEKMVGRRIDGTPLVKCPFAPPDPDAFRYRVDDAEGFQCPLGSHIRRGNPRDTLGFDVASGVAQSKRHRLIRRARIYAGECQQAGKGGCGHADGRRDCGQGLFFIALNADLDRQFEFVQQRWVGNPRFADLAGENDPIMGGRGANAFTVQGPAVGQRTVNIPPFTEMVGGGYFFLPGLTALRFLATQGQGELPGSD</sequence>
<gene>
    <name evidence="7" type="ORF">J2W49_002666</name>
</gene>
<evidence type="ECO:0000256" key="6">
    <source>
        <dbReference type="ARBA" id="ARBA00023004"/>
    </source>
</evidence>
<evidence type="ECO:0000256" key="2">
    <source>
        <dbReference type="ARBA" id="ARBA00022559"/>
    </source>
</evidence>
<keyword evidence="6" id="KW-0408">Iron</keyword>
<protein>
    <submittedName>
        <fullName evidence="7">Iron-dependent peroxidase</fullName>
    </submittedName>
</protein>
<keyword evidence="5" id="KW-0560">Oxidoreductase</keyword>
<keyword evidence="3" id="KW-0349">Heme</keyword>
<dbReference type="RefSeq" id="WP_310316674.1">
    <property type="nucleotide sequence ID" value="NZ_JAVDWU010000005.1"/>
</dbReference>
<organism evidence="7 8">
    <name type="scientific">Hydrogenophaga palleronii</name>
    <dbReference type="NCBI Taxonomy" id="65655"/>
    <lineage>
        <taxon>Bacteria</taxon>
        <taxon>Pseudomonadati</taxon>
        <taxon>Pseudomonadota</taxon>
        <taxon>Betaproteobacteria</taxon>
        <taxon>Burkholderiales</taxon>
        <taxon>Comamonadaceae</taxon>
        <taxon>Hydrogenophaga</taxon>
    </lineage>
</organism>
<dbReference type="InterPro" id="IPR006314">
    <property type="entry name" value="Dyp_peroxidase"/>
</dbReference>
<dbReference type="PROSITE" id="PS51404">
    <property type="entry name" value="DYP_PEROXIDASE"/>
    <property type="match status" value="1"/>
</dbReference>
<keyword evidence="4" id="KW-0479">Metal-binding</keyword>
<evidence type="ECO:0000313" key="8">
    <source>
        <dbReference type="Proteomes" id="UP001265700"/>
    </source>
</evidence>
<proteinExistence type="predicted"/>
<dbReference type="GO" id="GO:0004601">
    <property type="term" value="F:peroxidase activity"/>
    <property type="evidence" value="ECO:0007669"/>
    <property type="project" value="UniProtKB-KW"/>
</dbReference>
<comment type="caution">
    <text evidence="7">The sequence shown here is derived from an EMBL/GenBank/DDBJ whole genome shotgun (WGS) entry which is preliminary data.</text>
</comment>
<dbReference type="PANTHER" id="PTHR30521:SF4">
    <property type="entry name" value="DEFERROCHELATASE"/>
    <property type="match status" value="1"/>
</dbReference>
<evidence type="ECO:0000256" key="3">
    <source>
        <dbReference type="ARBA" id="ARBA00022617"/>
    </source>
</evidence>
<dbReference type="SUPFAM" id="SSF54909">
    <property type="entry name" value="Dimeric alpha+beta barrel"/>
    <property type="match status" value="1"/>
</dbReference>
<evidence type="ECO:0000256" key="4">
    <source>
        <dbReference type="ARBA" id="ARBA00022723"/>
    </source>
</evidence>
<reference evidence="7 8" key="1">
    <citation type="submission" date="2023-07" db="EMBL/GenBank/DDBJ databases">
        <title>Sorghum-associated microbial communities from plants grown in Nebraska, USA.</title>
        <authorList>
            <person name="Schachtman D."/>
        </authorList>
    </citation>
    <scope>NUCLEOTIDE SEQUENCE [LARGE SCALE GENOMIC DNA]</scope>
    <source>
        <strain evidence="7 8">4249</strain>
    </source>
</reference>
<dbReference type="EMBL" id="JAVDWU010000005">
    <property type="protein sequence ID" value="MDR7150703.1"/>
    <property type="molecule type" value="Genomic_DNA"/>
</dbReference>
<comment type="cofactor">
    <cofactor evidence="1">
        <name>heme b</name>
        <dbReference type="ChEBI" id="CHEBI:60344"/>
    </cofactor>
</comment>
<dbReference type="InterPro" id="IPR011008">
    <property type="entry name" value="Dimeric_a/b-barrel"/>
</dbReference>
<accession>A0ABU1WN44</accession>
<keyword evidence="2 7" id="KW-0575">Peroxidase</keyword>
<dbReference type="Proteomes" id="UP001265700">
    <property type="component" value="Unassembled WGS sequence"/>
</dbReference>
<evidence type="ECO:0000256" key="5">
    <source>
        <dbReference type="ARBA" id="ARBA00023002"/>
    </source>
</evidence>
<evidence type="ECO:0000313" key="7">
    <source>
        <dbReference type="EMBL" id="MDR7150703.1"/>
    </source>
</evidence>
<dbReference type="PANTHER" id="PTHR30521">
    <property type="entry name" value="DEFERROCHELATASE/PEROXIDASE"/>
    <property type="match status" value="1"/>
</dbReference>
<keyword evidence="8" id="KW-1185">Reference proteome</keyword>